<feature type="compositionally biased region" description="Low complexity" evidence="1">
    <location>
        <begin position="753"/>
        <end position="769"/>
    </location>
</feature>
<feature type="compositionally biased region" description="Polar residues" evidence="1">
    <location>
        <begin position="317"/>
        <end position="333"/>
    </location>
</feature>
<feature type="compositionally biased region" description="Basic and acidic residues" evidence="1">
    <location>
        <begin position="222"/>
        <end position="231"/>
    </location>
</feature>
<feature type="region of interest" description="Disordered" evidence="1">
    <location>
        <begin position="1"/>
        <end position="618"/>
    </location>
</feature>
<feature type="domain" description="DUF7904" evidence="4">
    <location>
        <begin position="1255"/>
        <end position="1354"/>
    </location>
</feature>
<dbReference type="InterPro" id="IPR025118">
    <property type="entry name" value="DUF4045"/>
</dbReference>
<evidence type="ECO:0000259" key="4">
    <source>
        <dbReference type="Pfam" id="PF25480"/>
    </source>
</evidence>
<evidence type="ECO:0000259" key="2">
    <source>
        <dbReference type="Pfam" id="PF00626"/>
    </source>
</evidence>
<evidence type="ECO:0000313" key="6">
    <source>
        <dbReference type="Proteomes" id="UP001642501"/>
    </source>
</evidence>
<feature type="compositionally biased region" description="Polar residues" evidence="1">
    <location>
        <begin position="782"/>
        <end position="798"/>
    </location>
</feature>
<dbReference type="Pfam" id="PF13254">
    <property type="entry name" value="DUF4045"/>
    <property type="match status" value="2"/>
</dbReference>
<feature type="compositionally biased region" description="Low complexity" evidence="1">
    <location>
        <begin position="713"/>
        <end position="725"/>
    </location>
</feature>
<feature type="region of interest" description="Disordered" evidence="1">
    <location>
        <begin position="1168"/>
        <end position="1209"/>
    </location>
</feature>
<comment type="caution">
    <text evidence="5">The sequence shown here is derived from an EMBL/GenBank/DDBJ whole genome shotgun (WGS) entry which is preliminary data.</text>
</comment>
<feature type="region of interest" description="Disordered" evidence="1">
    <location>
        <begin position="671"/>
        <end position="1010"/>
    </location>
</feature>
<feature type="compositionally biased region" description="Pro residues" evidence="1">
    <location>
        <begin position="493"/>
        <end position="504"/>
    </location>
</feature>
<dbReference type="InterPro" id="IPR029006">
    <property type="entry name" value="ADF-H/Gelsolin-like_dom_sf"/>
</dbReference>
<feature type="domain" description="DUF4045" evidence="3">
    <location>
        <begin position="589"/>
        <end position="676"/>
    </location>
</feature>
<dbReference type="SUPFAM" id="SSF55753">
    <property type="entry name" value="Actin depolymerizing proteins"/>
    <property type="match status" value="3"/>
</dbReference>
<sequence>MSDEVSNFLRSVEQLKDRRLEEDEARSRELEEKILQDKRERQARRAERARSISPQKSSPANTPPPSFHHRYESSQPPDILKLSSSPPMLESPRISPSRTFQQHSSSNGNAAAAGSAALISTSQYSAGPPSPDAFVTSSPTKENESPFDSDSKILSGSTTIRSPTLSWQKRPPSSSQAGPDRTSRSRPLSIVAAENAAVRSSFANSNPSTHTSTPASFSPEPKNSEGPRSRDQISQALSAKDPSWFRQTADRGANSAAYRRSQVEDQDRQDLHSASARLPGLSRESSAEPGASAFSPPPPAAHAAKSSALSPPPPQQAGISRNPSPSLPLTPTQKLDPPLESMVLPLSGRTSPTRPLSPTKGAGGFVQSAMMKRNDSVKRWSVTSPPGLQRADAVTSSRAAVDNSRRPTSITQASPNSRPISSHGPKSGSSSRPSTPTRLQTSFSSEVEPNAATAKEEKKVTPPPSPSKTMDPRRWSPTKTSSWLDAALNKPGSPKPKMAPPPNNQPSWMVELNKAKAQKASNPGAEDPMTLPPSVSRKHEVKTGGLMRSGPMGTAAATPSHKTSSSIGSISGKPTGLGIRGALPKEGTPPKPEALRANLKPTQTVPQESIEDEDDPQNVFGSLTLRRTMTQNYVAPDVLKENITRGKSALSVTGGPKPREKKDELREAIMQKKTDFNQAKSEGRGIATKAHDSNKDTQPLPEGLAKRLELNKTGGSVSSSASTTVPVYTRRGLSPSKSAADLTARSSTSEPVSFSRSSTASTLSGSSTTEVPFTASLITAEPISTPSTKSLGSNSHIGSSPGGFGGGGGGGVGNALANRFNPKLAGMLARGPPVMGSGGGSPDSDGSAALPASGRVVSPTSSSTTTEATQGPGPQLTHMTKNRARGPRRKAPSNLQQASTESTKELTQESPVESTAATPKKLLPPTTPKKSEIIHTQVLPLADSTKKTAPEPALKPASVRGSPVTSFKNSSSKTMPAEDYTTPPKANVTSLNDFTQTPTRASTSPASLSHTKVNSQMVAAAFKNSQPSKPAVGAKFLTGKKLAIVSKPVEELTPAFASRPSSPQKVDVKRMSRFLEESANRPPVVSAPVELPRPLSPSKTGGRQPISVQRPLSPQKTGGSLRPLPVAPHSPKKSEWQTTSSPKSVPEITSPASFSSSVSYRSKVNAVISASSPQQKTPKSPATSMGLEPRSPVPLSSPLPSSSLRTPTKPTQELSVILDDFFGPNRPKPAYRIDVANVLSQRPKTDIKIKTLSAQLYRLTSDGRKQPVPIHYERVLFEEEMYLCPHTFIDAAGKRVTEVYFWIGDNVPEAMVQDVQMFSTREARAVGGKLIQLQQGKETAEFLLALGGIVTIRRGSSNRFDSLASSIFCGRQHLGQIVFDEVDYETSSLCSGFPYLITRQGKCYLWKGKGSTVDELSCARLIGMDLALTGELTEVEDGKESANFWALFEGSGRGKPGSADHWRLKPKHDRYVKRLFRFNSLQHEQVVEIHPFDQHDMSPDGVYVLDAFFEMYIVVGRDSQTQYAAFCNALEFAQEYAILAAGMEDRPFVPISTVVLEGIPRDLKSVFRKWSDEASPTRMATTAASAVSSPASSIKRGRSLRIVSLTAALQAVAE</sequence>
<feature type="compositionally biased region" description="Low complexity" evidence="1">
    <location>
        <begin position="104"/>
        <end position="117"/>
    </location>
</feature>
<dbReference type="Gene3D" id="3.40.20.10">
    <property type="entry name" value="Severin"/>
    <property type="match status" value="3"/>
</dbReference>
<feature type="compositionally biased region" description="Low complexity" evidence="1">
    <location>
        <begin position="558"/>
        <end position="576"/>
    </location>
</feature>
<feature type="compositionally biased region" description="Basic and acidic residues" evidence="1">
    <location>
        <begin position="261"/>
        <end position="271"/>
    </location>
</feature>
<dbReference type="Pfam" id="PF25480">
    <property type="entry name" value="DUF7904"/>
    <property type="match status" value="1"/>
</dbReference>
<feature type="compositionally biased region" description="Polar residues" evidence="1">
    <location>
        <begin position="201"/>
        <end position="216"/>
    </location>
</feature>
<feature type="compositionally biased region" description="Low complexity" evidence="1">
    <location>
        <begin position="1198"/>
        <end position="1209"/>
    </location>
</feature>
<gene>
    <name evidence="5" type="ORF">SEPCBS57363_003717</name>
</gene>
<evidence type="ECO:0000256" key="1">
    <source>
        <dbReference type="SAM" id="MobiDB-lite"/>
    </source>
</evidence>
<dbReference type="Proteomes" id="UP001642501">
    <property type="component" value="Unassembled WGS sequence"/>
</dbReference>
<feature type="compositionally biased region" description="Polar residues" evidence="1">
    <location>
        <begin position="406"/>
        <end position="420"/>
    </location>
</feature>
<feature type="compositionally biased region" description="Polar residues" evidence="1">
    <location>
        <begin position="135"/>
        <end position="177"/>
    </location>
</feature>
<feature type="compositionally biased region" description="Basic and acidic residues" evidence="1">
    <location>
        <begin position="1066"/>
        <end position="1079"/>
    </location>
</feature>
<accession>A0ABP0DQS6</accession>
<feature type="compositionally biased region" description="Low complexity" evidence="1">
    <location>
        <begin position="421"/>
        <end position="442"/>
    </location>
</feature>
<feature type="compositionally biased region" description="Low complexity" evidence="1">
    <location>
        <begin position="915"/>
        <end position="924"/>
    </location>
</feature>
<protein>
    <recommendedName>
        <fullName evidence="7">Gelsolin repeat protein</fullName>
    </recommendedName>
</protein>
<dbReference type="InterPro" id="IPR007122">
    <property type="entry name" value="Villin/Gelsolin"/>
</dbReference>
<dbReference type="PANTHER" id="PTHR11977">
    <property type="entry name" value="VILLIN"/>
    <property type="match status" value="1"/>
</dbReference>
<proteinExistence type="predicted"/>
<evidence type="ECO:0000313" key="5">
    <source>
        <dbReference type="EMBL" id="CAK7269667.1"/>
    </source>
</evidence>
<dbReference type="InterPro" id="IPR057226">
    <property type="entry name" value="DUF7904"/>
</dbReference>
<feature type="compositionally biased region" description="Polar residues" evidence="1">
    <location>
        <begin position="94"/>
        <end position="103"/>
    </location>
</feature>
<dbReference type="SMART" id="SM00262">
    <property type="entry name" value="GEL"/>
    <property type="match status" value="2"/>
</dbReference>
<feature type="compositionally biased region" description="Basic residues" evidence="1">
    <location>
        <begin position="880"/>
        <end position="891"/>
    </location>
</feature>
<name>A0ABP0DQS6_9PEZI</name>
<dbReference type="PANTHER" id="PTHR11977:SF133">
    <property type="entry name" value="DUF4045 DOMAIN-CONTAINING PROTEIN"/>
    <property type="match status" value="1"/>
</dbReference>
<dbReference type="EMBL" id="CAWUOM010000062">
    <property type="protein sequence ID" value="CAK7269667.1"/>
    <property type="molecule type" value="Genomic_DNA"/>
</dbReference>
<feature type="compositionally biased region" description="Gly residues" evidence="1">
    <location>
        <begin position="800"/>
        <end position="813"/>
    </location>
</feature>
<reference evidence="5 6" key="1">
    <citation type="submission" date="2024-01" db="EMBL/GenBank/DDBJ databases">
        <authorList>
            <person name="Allen C."/>
            <person name="Tagirdzhanova G."/>
        </authorList>
    </citation>
    <scope>NUCLEOTIDE SEQUENCE [LARGE SCALE GENOMIC DNA]</scope>
    <source>
        <strain evidence="5 6">CBS 573.63</strain>
    </source>
</reference>
<evidence type="ECO:0008006" key="7">
    <source>
        <dbReference type="Google" id="ProtNLM"/>
    </source>
</evidence>
<feature type="compositionally biased region" description="Polar residues" evidence="1">
    <location>
        <begin position="1168"/>
        <end position="1183"/>
    </location>
</feature>
<feature type="compositionally biased region" description="Polar residues" evidence="1">
    <location>
        <begin position="987"/>
        <end position="1010"/>
    </location>
</feature>
<feature type="compositionally biased region" description="Polar residues" evidence="1">
    <location>
        <begin position="963"/>
        <end position="974"/>
    </location>
</feature>
<feature type="region of interest" description="Disordered" evidence="1">
    <location>
        <begin position="1050"/>
        <end position="1156"/>
    </location>
</feature>
<keyword evidence="6" id="KW-1185">Reference proteome</keyword>
<organism evidence="5 6">
    <name type="scientific">Sporothrix epigloea</name>
    <dbReference type="NCBI Taxonomy" id="1892477"/>
    <lineage>
        <taxon>Eukaryota</taxon>
        <taxon>Fungi</taxon>
        <taxon>Dikarya</taxon>
        <taxon>Ascomycota</taxon>
        <taxon>Pezizomycotina</taxon>
        <taxon>Sordariomycetes</taxon>
        <taxon>Sordariomycetidae</taxon>
        <taxon>Ophiostomatales</taxon>
        <taxon>Ophiostomataceae</taxon>
        <taxon>Sporothrix</taxon>
    </lineage>
</organism>
<feature type="domain" description="Gelsolin-like" evidence="2">
    <location>
        <begin position="1485"/>
        <end position="1532"/>
    </location>
</feature>
<feature type="compositionally biased region" description="Basic and acidic residues" evidence="1">
    <location>
        <begin position="13"/>
        <end position="50"/>
    </location>
</feature>
<feature type="domain" description="DUF4045" evidence="3">
    <location>
        <begin position="2"/>
        <end position="564"/>
    </location>
</feature>
<dbReference type="Pfam" id="PF00626">
    <property type="entry name" value="Gelsolin"/>
    <property type="match status" value="1"/>
</dbReference>
<feature type="compositionally biased region" description="Polar residues" evidence="1">
    <location>
        <begin position="1097"/>
        <end position="1118"/>
    </location>
</feature>
<evidence type="ECO:0000259" key="3">
    <source>
        <dbReference type="Pfam" id="PF13254"/>
    </source>
</evidence>
<dbReference type="InterPro" id="IPR007123">
    <property type="entry name" value="Gelsolin-like_dom"/>
</dbReference>